<dbReference type="InterPro" id="IPR003593">
    <property type="entry name" value="AAA+_ATPase"/>
</dbReference>
<evidence type="ECO:0000259" key="20">
    <source>
        <dbReference type="PROSITE" id="PS51787"/>
    </source>
</evidence>
<evidence type="ECO:0000256" key="16">
    <source>
        <dbReference type="PIRSR" id="PIRSR001174-2"/>
    </source>
</evidence>
<evidence type="ECO:0000256" key="8">
    <source>
        <dbReference type="ARBA" id="ARBA00023016"/>
    </source>
</evidence>
<evidence type="ECO:0000313" key="22">
    <source>
        <dbReference type="Proteomes" id="UP000467105"/>
    </source>
</evidence>
<dbReference type="GO" id="GO:0016887">
    <property type="term" value="F:ATP hydrolysis activity"/>
    <property type="evidence" value="ECO:0007669"/>
    <property type="project" value="UniProtKB-UniRule"/>
</dbReference>
<dbReference type="SUPFAM" id="SSF52540">
    <property type="entry name" value="P-loop containing nucleoside triphosphate hydrolases"/>
    <property type="match status" value="1"/>
</dbReference>
<dbReference type="PROSITE" id="PS51787">
    <property type="entry name" value="LON_N"/>
    <property type="match status" value="1"/>
</dbReference>
<evidence type="ECO:0000256" key="11">
    <source>
        <dbReference type="ARBA" id="ARBA00066743"/>
    </source>
</evidence>
<evidence type="ECO:0000256" key="4">
    <source>
        <dbReference type="ARBA" id="ARBA00022741"/>
    </source>
</evidence>
<dbReference type="NCBIfam" id="TIGR00763">
    <property type="entry name" value="lon"/>
    <property type="match status" value="1"/>
</dbReference>
<dbReference type="InterPro" id="IPR020568">
    <property type="entry name" value="Ribosomal_Su5_D2-typ_SF"/>
</dbReference>
<sequence length="769" mass="82047">MPVLFVTDTIVLPGMVVPVALDDAARAAIDAAQASESGQLLIAPRLEDRYPSHGVIAKILQVGRIAGGGTAAVVRGERRAQIGAGASGPGAALWVEVTEVAQTPVTDEVKALAAEYKKLLLAMLQRREAWQIVDHVNSLTDPSALADTSGYASYLTDVQKRQLLETVDVAERLRVLIDWTSGHLAEVEVNDKIAEDVREGMEKTQKEFLLRQQLAAIRKELGDMDPDGAGNSADYRARVEAAELPENVREAALREVGKLERSSDQSPESSWIRTWLDTVLDLPWNVKTDDSTDLGAAREILDADHHGLDDVKDRIVEYLAVRARRAQRGLQVVGGRGSGAVMVLAGPPGVGKTSLGESVARALGRKFVRVALGGVRDEAEIRGHRRTYVGALPGRIVRAIGEAGSMNPVVLLDEIDKVGSDYRGDPSAALLEVLDPAQNHTFRDHYLDLDLDLSDVLFLATANVIENIPSALLDRMELVAIDGYTEDDKVAIARDYLLPRQRERAALSDDEVTVTDAALRKIAADYTREPGVRQFERLLAKALRKVTTKLASESGPVTVDEPDLVDYLGRPRFTPESAERTAVPGVATGLAVTGLGGDVLYIEAGATDGEAGLQLTGQLGDVMKESAQIALSYVRSHAAELGVDPSALDRRIHVHVPAGAVPKDGPSAGVTMVTALVSMATGRQVRSDVGMTGEVTLNGRVLPIGGVKQKLLAAQRAGLSTVFIPARNEPDLDDVPAEVLGALTVKPMADVAEIVAQALEPATHSAAAA</sequence>
<evidence type="ECO:0000256" key="14">
    <source>
        <dbReference type="HAMAP-Rule" id="MF_01973"/>
    </source>
</evidence>
<keyword evidence="4 14" id="KW-0547">Nucleotide-binding</keyword>
<dbReference type="GO" id="GO:0004176">
    <property type="term" value="F:ATP-dependent peptidase activity"/>
    <property type="evidence" value="ECO:0007669"/>
    <property type="project" value="UniProtKB-UniRule"/>
</dbReference>
<evidence type="ECO:0000256" key="17">
    <source>
        <dbReference type="PROSITE-ProRule" id="PRU01122"/>
    </source>
</evidence>
<dbReference type="SMART" id="SM00464">
    <property type="entry name" value="LON"/>
    <property type="match status" value="1"/>
</dbReference>
<dbReference type="Gene3D" id="3.40.50.300">
    <property type="entry name" value="P-loop containing nucleotide triphosphate hydrolases"/>
    <property type="match status" value="1"/>
</dbReference>
<dbReference type="HAMAP" id="MF_01973">
    <property type="entry name" value="lon_bact"/>
    <property type="match status" value="1"/>
</dbReference>
<feature type="domain" description="Lon N-terminal" evidence="20">
    <location>
        <begin position="1"/>
        <end position="184"/>
    </location>
</feature>
<keyword evidence="2 14" id="KW-0963">Cytoplasm</keyword>
<keyword evidence="22" id="KW-1185">Reference proteome</keyword>
<dbReference type="Gene3D" id="1.20.58.1480">
    <property type="match status" value="1"/>
</dbReference>
<dbReference type="PRINTS" id="PR00830">
    <property type="entry name" value="ENDOLAPTASE"/>
</dbReference>
<evidence type="ECO:0000256" key="10">
    <source>
        <dbReference type="ARBA" id="ARBA00053875"/>
    </source>
</evidence>
<dbReference type="SUPFAM" id="SSF88697">
    <property type="entry name" value="PUA domain-like"/>
    <property type="match status" value="1"/>
</dbReference>
<dbReference type="PROSITE" id="PS01046">
    <property type="entry name" value="LON_SER"/>
    <property type="match status" value="1"/>
</dbReference>
<dbReference type="GO" id="GO:0005524">
    <property type="term" value="F:ATP binding"/>
    <property type="evidence" value="ECO:0007669"/>
    <property type="project" value="UniProtKB-UniRule"/>
</dbReference>
<dbReference type="InterPro" id="IPR003111">
    <property type="entry name" value="Lon_prtase_N"/>
</dbReference>
<dbReference type="Pfam" id="PF05362">
    <property type="entry name" value="Lon_C"/>
    <property type="match status" value="1"/>
</dbReference>
<comment type="function">
    <text evidence="10 14">ATP-dependent serine protease that mediates the selective degradation of mutant and abnormal proteins as well as certain short-lived regulatory proteins. Required for cellular homeostasis and for survival from DNA damage and developmental changes induced by stress. Degrades polypeptides processively to yield small peptide fragments that are 5 to 10 amino acids long. Binds to DNA in a double-stranded, site-specific manner.</text>
</comment>
<dbReference type="InterPro" id="IPR054594">
    <property type="entry name" value="Lon_lid"/>
</dbReference>
<dbReference type="InterPro" id="IPR008269">
    <property type="entry name" value="Lon_proteolytic"/>
</dbReference>
<dbReference type="InterPro" id="IPR015947">
    <property type="entry name" value="PUA-like_sf"/>
</dbReference>
<dbReference type="Pfam" id="PF00004">
    <property type="entry name" value="AAA"/>
    <property type="match status" value="1"/>
</dbReference>
<keyword evidence="7 14" id="KW-0067">ATP-binding</keyword>
<dbReference type="SMART" id="SM00382">
    <property type="entry name" value="AAA"/>
    <property type="match status" value="1"/>
</dbReference>
<dbReference type="PANTHER" id="PTHR10046">
    <property type="entry name" value="ATP DEPENDENT LON PROTEASE FAMILY MEMBER"/>
    <property type="match status" value="1"/>
</dbReference>
<dbReference type="GO" id="GO:0004252">
    <property type="term" value="F:serine-type endopeptidase activity"/>
    <property type="evidence" value="ECO:0007669"/>
    <property type="project" value="UniProtKB-UniRule"/>
</dbReference>
<dbReference type="PIRSF" id="PIRSF001174">
    <property type="entry name" value="Lon_proteas"/>
    <property type="match status" value="1"/>
</dbReference>
<dbReference type="Pfam" id="PF02190">
    <property type="entry name" value="LON_substr_bdg"/>
    <property type="match status" value="1"/>
</dbReference>
<dbReference type="Proteomes" id="UP000467105">
    <property type="component" value="Chromosome"/>
</dbReference>
<evidence type="ECO:0000256" key="2">
    <source>
        <dbReference type="ARBA" id="ARBA00022490"/>
    </source>
</evidence>
<feature type="active site" evidence="14 15">
    <location>
        <position position="667"/>
    </location>
</feature>
<dbReference type="Gene3D" id="1.20.5.5270">
    <property type="match status" value="1"/>
</dbReference>
<dbReference type="FunFam" id="3.40.50.300:FF:000021">
    <property type="entry name" value="Lon protease homolog"/>
    <property type="match status" value="1"/>
</dbReference>
<evidence type="ECO:0000256" key="3">
    <source>
        <dbReference type="ARBA" id="ARBA00022670"/>
    </source>
</evidence>
<dbReference type="Pfam" id="PF22667">
    <property type="entry name" value="Lon_lid"/>
    <property type="match status" value="1"/>
</dbReference>
<comment type="subunit">
    <text evidence="14">Homohexamer. Organized in a ring with a central cavity.</text>
</comment>
<accession>A0A7I7YS49</accession>
<dbReference type="InterPro" id="IPR004815">
    <property type="entry name" value="Lon_bac/euk-typ"/>
</dbReference>
<protein>
    <recommendedName>
        <fullName evidence="12 14">Lon protease</fullName>
        <ecNumber evidence="11 14">3.4.21.53</ecNumber>
    </recommendedName>
    <alternativeName>
        <fullName evidence="13 14">ATP-dependent protease La</fullName>
    </alternativeName>
</protein>
<dbReference type="PROSITE" id="PS51786">
    <property type="entry name" value="LON_PROTEOLYTIC"/>
    <property type="match status" value="1"/>
</dbReference>
<feature type="domain" description="Lon proteolytic" evidence="19">
    <location>
        <begin position="581"/>
        <end position="761"/>
    </location>
</feature>
<dbReference type="InterPro" id="IPR046336">
    <property type="entry name" value="Lon_prtase_N_sf"/>
</dbReference>
<proteinExistence type="evidence at transcript level"/>
<organism evidence="21 22">
    <name type="scientific">Mycobacterium parmense</name>
    <dbReference type="NCBI Taxonomy" id="185642"/>
    <lineage>
        <taxon>Bacteria</taxon>
        <taxon>Bacillati</taxon>
        <taxon>Actinomycetota</taxon>
        <taxon>Actinomycetes</taxon>
        <taxon>Mycobacteriales</taxon>
        <taxon>Mycobacteriaceae</taxon>
        <taxon>Mycobacterium</taxon>
        <taxon>Mycobacterium simiae complex</taxon>
    </lineage>
</organism>
<evidence type="ECO:0000256" key="5">
    <source>
        <dbReference type="ARBA" id="ARBA00022801"/>
    </source>
</evidence>
<dbReference type="AlphaFoldDB" id="A0A7I7YS49"/>
<dbReference type="GO" id="GO:0005737">
    <property type="term" value="C:cytoplasm"/>
    <property type="evidence" value="ECO:0007669"/>
    <property type="project" value="UniProtKB-SubCell"/>
</dbReference>
<evidence type="ECO:0000256" key="13">
    <source>
        <dbReference type="ARBA" id="ARBA00082722"/>
    </source>
</evidence>
<dbReference type="EC" id="3.4.21.53" evidence="11 14"/>
<keyword evidence="6 14" id="KW-0720">Serine protease</keyword>
<reference evidence="21 22" key="1">
    <citation type="journal article" date="2019" name="Emerg. Microbes Infect.">
        <title>Comprehensive subspecies identification of 175 nontuberculous mycobacteria species based on 7547 genomic profiles.</title>
        <authorList>
            <person name="Matsumoto Y."/>
            <person name="Kinjo T."/>
            <person name="Motooka D."/>
            <person name="Nabeya D."/>
            <person name="Jung N."/>
            <person name="Uechi K."/>
            <person name="Horii T."/>
            <person name="Iida T."/>
            <person name="Fujita J."/>
            <person name="Nakamura S."/>
        </authorList>
    </citation>
    <scope>NUCLEOTIDE SEQUENCE [LARGE SCALE GENOMIC DNA]</scope>
    <source>
        <strain evidence="21 22">JCM 14742</strain>
    </source>
</reference>
<dbReference type="GO" id="GO:0006515">
    <property type="term" value="P:protein quality control for misfolded or incompletely synthesized proteins"/>
    <property type="evidence" value="ECO:0007669"/>
    <property type="project" value="UniProtKB-UniRule"/>
</dbReference>
<keyword evidence="8 14" id="KW-0346">Stress response</keyword>
<dbReference type="InterPro" id="IPR027065">
    <property type="entry name" value="Lon_Prtase"/>
</dbReference>
<keyword evidence="3 14" id="KW-0645">Protease</keyword>
<dbReference type="InterPro" id="IPR027417">
    <property type="entry name" value="P-loop_NTPase"/>
</dbReference>
<dbReference type="InterPro" id="IPR008268">
    <property type="entry name" value="Peptidase_S16_AS"/>
</dbReference>
<dbReference type="GO" id="GO:0034605">
    <property type="term" value="P:cellular response to heat"/>
    <property type="evidence" value="ECO:0007669"/>
    <property type="project" value="UniProtKB-UniRule"/>
</dbReference>
<dbReference type="Gene3D" id="1.10.8.60">
    <property type="match status" value="1"/>
</dbReference>
<feature type="active site" evidence="14 15">
    <location>
        <position position="710"/>
    </location>
</feature>
<comment type="similarity">
    <text evidence="14 17 18">Belongs to the peptidase S16 family.</text>
</comment>
<evidence type="ECO:0000259" key="19">
    <source>
        <dbReference type="PROSITE" id="PS51786"/>
    </source>
</evidence>
<dbReference type="Gene3D" id="3.30.230.10">
    <property type="match status" value="1"/>
</dbReference>
<keyword evidence="5 14" id="KW-0378">Hydrolase</keyword>
<dbReference type="InterPro" id="IPR003959">
    <property type="entry name" value="ATPase_AAA_core"/>
</dbReference>
<dbReference type="EMBL" id="AP022614">
    <property type="protein sequence ID" value="BBZ44077.1"/>
    <property type="molecule type" value="Genomic_DNA"/>
</dbReference>
<comment type="subcellular location">
    <subcellularLocation>
        <location evidence="1 14">Cytoplasm</location>
    </subcellularLocation>
</comment>
<evidence type="ECO:0000256" key="9">
    <source>
        <dbReference type="ARBA" id="ARBA00050665"/>
    </source>
</evidence>
<feature type="binding site" evidence="14 16">
    <location>
        <begin position="346"/>
        <end position="353"/>
    </location>
    <ligand>
        <name>ATP</name>
        <dbReference type="ChEBI" id="CHEBI:30616"/>
    </ligand>
</feature>
<evidence type="ECO:0000256" key="15">
    <source>
        <dbReference type="PIRSR" id="PIRSR001174-1"/>
    </source>
</evidence>
<dbReference type="SUPFAM" id="SSF54211">
    <property type="entry name" value="Ribosomal protein S5 domain 2-like"/>
    <property type="match status" value="1"/>
</dbReference>
<dbReference type="Gene3D" id="2.30.130.40">
    <property type="entry name" value="LON domain-like"/>
    <property type="match status" value="1"/>
</dbReference>
<dbReference type="InterPro" id="IPR027543">
    <property type="entry name" value="Lon_bac"/>
</dbReference>
<evidence type="ECO:0000256" key="12">
    <source>
        <dbReference type="ARBA" id="ARBA00071934"/>
    </source>
</evidence>
<dbReference type="InterPro" id="IPR014721">
    <property type="entry name" value="Ribsml_uS5_D2-typ_fold_subgr"/>
</dbReference>
<evidence type="ECO:0000256" key="6">
    <source>
        <dbReference type="ARBA" id="ARBA00022825"/>
    </source>
</evidence>
<dbReference type="CDD" id="cd19500">
    <property type="entry name" value="RecA-like_Lon"/>
    <property type="match status" value="1"/>
</dbReference>
<comment type="induction">
    <text evidence="14">By heat shock.</text>
</comment>
<evidence type="ECO:0000313" key="21">
    <source>
        <dbReference type="EMBL" id="BBZ44077.1"/>
    </source>
</evidence>
<dbReference type="GO" id="GO:0043565">
    <property type="term" value="F:sequence-specific DNA binding"/>
    <property type="evidence" value="ECO:0007669"/>
    <property type="project" value="UniProtKB-UniRule"/>
</dbReference>
<evidence type="ECO:0000256" key="1">
    <source>
        <dbReference type="ARBA" id="ARBA00004496"/>
    </source>
</evidence>
<gene>
    <name evidence="14 21" type="primary">lon</name>
    <name evidence="21" type="ORF">MPRM_13580</name>
</gene>
<evidence type="ECO:0000256" key="7">
    <source>
        <dbReference type="ARBA" id="ARBA00022840"/>
    </source>
</evidence>
<name>A0A7I7YS49_9MYCO</name>
<evidence type="ECO:0000256" key="18">
    <source>
        <dbReference type="RuleBase" id="RU000591"/>
    </source>
</evidence>
<comment type="catalytic activity">
    <reaction evidence="9 14 17">
        <text>Hydrolysis of proteins in presence of ATP.</text>
        <dbReference type="EC" id="3.4.21.53"/>
    </reaction>
</comment>